<evidence type="ECO:0000256" key="7">
    <source>
        <dbReference type="ARBA" id="ARBA00023180"/>
    </source>
</evidence>
<dbReference type="InterPro" id="IPR008964">
    <property type="entry name" value="Invasin/intimin_cell_adhesion"/>
</dbReference>
<dbReference type="InterPro" id="IPR056898">
    <property type="entry name" value="Ig_NUP210_6th"/>
</dbReference>
<dbReference type="Pfam" id="PF22957">
    <property type="entry name" value="NUP210_Ig"/>
    <property type="match status" value="1"/>
</dbReference>
<dbReference type="SUPFAM" id="SSF49373">
    <property type="entry name" value="Invasin/intimin cell-adhesion fragments"/>
    <property type="match status" value="1"/>
</dbReference>
<feature type="domain" description="NUP210 Ig-like" evidence="22">
    <location>
        <begin position="1174"/>
        <end position="1297"/>
    </location>
</feature>
<dbReference type="InterPro" id="IPR055095">
    <property type="entry name" value="NUP210_Ig_C"/>
</dbReference>
<proteinExistence type="inferred from homology"/>
<keyword evidence="8" id="KW-0539">Nucleus</keyword>
<evidence type="ECO:0000259" key="22">
    <source>
        <dbReference type="Pfam" id="PF26181"/>
    </source>
</evidence>
<reference evidence="23 24" key="1">
    <citation type="journal article" date="2018" name="Gigascience">
        <title>Genomes of trombidid mites reveal novel predicted allergens and laterally-transferred genes associated with secondary metabolism.</title>
        <authorList>
            <person name="Dong X."/>
            <person name="Chaisiri K."/>
            <person name="Xia D."/>
            <person name="Armstrong S.D."/>
            <person name="Fang Y."/>
            <person name="Donnelly M.J."/>
            <person name="Kadowaki T."/>
            <person name="McGarry J.W."/>
            <person name="Darby A.C."/>
            <person name="Makepeace B.L."/>
        </authorList>
    </citation>
    <scope>NUCLEOTIDE SEQUENCE [LARGE SCALE GENOMIC DNA]</scope>
    <source>
        <strain evidence="23">UoL-WK</strain>
    </source>
</reference>
<evidence type="ECO:0000259" key="13">
    <source>
        <dbReference type="Pfam" id="PF22959"/>
    </source>
</evidence>
<comment type="similarity">
    <text evidence="2">Belongs to the NUP210 family.</text>
</comment>
<evidence type="ECO:0000259" key="19">
    <source>
        <dbReference type="Pfam" id="PF24935"/>
    </source>
</evidence>
<protein>
    <submittedName>
        <fullName evidence="23">Nuclear pore membrane glycoprotein 210-like protein</fullName>
    </submittedName>
</protein>
<dbReference type="STRING" id="1965070.A0A3S3P7V1"/>
<feature type="domain" description="NUP210 Ig-like" evidence="13">
    <location>
        <begin position="1384"/>
        <end position="1491"/>
    </location>
</feature>
<evidence type="ECO:0000313" key="23">
    <source>
        <dbReference type="EMBL" id="RWS16815.1"/>
    </source>
</evidence>
<dbReference type="Pfam" id="PF24902">
    <property type="entry name" value="Ig_NUP210_9th"/>
    <property type="match status" value="1"/>
</dbReference>
<evidence type="ECO:0000259" key="16">
    <source>
        <dbReference type="Pfam" id="PF22967"/>
    </source>
</evidence>
<feature type="compositionally biased region" description="Low complexity" evidence="9">
    <location>
        <begin position="1907"/>
        <end position="1919"/>
    </location>
</feature>
<dbReference type="InterPro" id="IPR055094">
    <property type="entry name" value="NUP210_Ig15"/>
</dbReference>
<evidence type="ECO:0000256" key="1">
    <source>
        <dbReference type="ARBA" id="ARBA00004590"/>
    </source>
</evidence>
<dbReference type="InterPro" id="IPR057586">
    <property type="entry name" value="Ig_NUP210_16th"/>
</dbReference>
<evidence type="ECO:0000256" key="5">
    <source>
        <dbReference type="ARBA" id="ARBA00022989"/>
    </source>
</evidence>
<keyword evidence="3 10" id="KW-0812">Transmembrane</keyword>
<feature type="transmembrane region" description="Helical" evidence="10">
    <location>
        <begin position="1865"/>
        <end position="1886"/>
    </location>
</feature>
<feature type="domain" description="NUP210 Ig-like" evidence="17">
    <location>
        <begin position="125"/>
        <end position="233"/>
    </location>
</feature>
<dbReference type="Pfam" id="PF26181">
    <property type="entry name" value="Ig_NUP210_13th"/>
    <property type="match status" value="1"/>
</dbReference>
<evidence type="ECO:0000256" key="3">
    <source>
        <dbReference type="ARBA" id="ARBA00022692"/>
    </source>
</evidence>
<dbReference type="Pfam" id="PF26182">
    <property type="entry name" value="Ig_NUP210_5th"/>
    <property type="match status" value="1"/>
</dbReference>
<dbReference type="Pfam" id="PF22967">
    <property type="entry name" value="Ig_NUP210_1st"/>
    <property type="match status" value="1"/>
</dbReference>
<keyword evidence="24" id="KW-1185">Reference proteome</keyword>
<evidence type="ECO:0000256" key="10">
    <source>
        <dbReference type="SAM" id="Phobius"/>
    </source>
</evidence>
<keyword evidence="6 10" id="KW-0472">Membrane</keyword>
<dbReference type="InterPro" id="IPR055098">
    <property type="entry name" value="Ig_NUP210_3rd"/>
</dbReference>
<evidence type="ECO:0000313" key="24">
    <source>
        <dbReference type="Proteomes" id="UP000285301"/>
    </source>
</evidence>
<evidence type="ECO:0000259" key="21">
    <source>
        <dbReference type="Pfam" id="PF25354"/>
    </source>
</evidence>
<evidence type="ECO:0000256" key="2">
    <source>
        <dbReference type="ARBA" id="ARBA00007313"/>
    </source>
</evidence>
<dbReference type="Pfam" id="PF22963">
    <property type="entry name" value="Ig_NUP210_3rd"/>
    <property type="match status" value="1"/>
</dbReference>
<gene>
    <name evidence="23" type="ORF">B4U79_03144</name>
</gene>
<accession>A0A3S3P7V1</accession>
<evidence type="ECO:0000259" key="14">
    <source>
        <dbReference type="Pfam" id="PF22962"/>
    </source>
</evidence>
<dbReference type="InterPro" id="IPR045197">
    <property type="entry name" value="NUP210-like"/>
</dbReference>
<feature type="domain" description="NUP210 C-terminal Ig-like" evidence="12">
    <location>
        <begin position="1583"/>
        <end position="1759"/>
    </location>
</feature>
<dbReference type="Proteomes" id="UP000285301">
    <property type="component" value="Unassembled WGS sequence"/>
</dbReference>
<dbReference type="Pfam" id="PF22962">
    <property type="entry name" value="Ig_NUP210_7th"/>
    <property type="match status" value="1"/>
</dbReference>
<feature type="signal peptide" evidence="11">
    <location>
        <begin position="1"/>
        <end position="23"/>
    </location>
</feature>
<feature type="chain" id="PRO_5018702936" evidence="11">
    <location>
        <begin position="24"/>
        <end position="1937"/>
    </location>
</feature>
<keyword evidence="7" id="KW-0325">Glycoprotein</keyword>
<evidence type="ECO:0000259" key="17">
    <source>
        <dbReference type="Pfam" id="PF22969"/>
    </source>
</evidence>
<dbReference type="OrthoDB" id="361283at2759"/>
<feature type="domain" description="NUP210 Ig-like" evidence="16">
    <location>
        <begin position="24"/>
        <end position="116"/>
    </location>
</feature>
<feature type="domain" description="NUP210 Ig-like" evidence="14">
    <location>
        <begin position="655"/>
        <end position="751"/>
    </location>
</feature>
<keyword evidence="5 10" id="KW-1133">Transmembrane helix</keyword>
<dbReference type="Pfam" id="PF22959">
    <property type="entry name" value="Ig_NUP210_15th"/>
    <property type="match status" value="1"/>
</dbReference>
<feature type="domain" description="NUP210 Ig-like" evidence="21">
    <location>
        <begin position="1498"/>
        <end position="1568"/>
    </location>
</feature>
<dbReference type="EMBL" id="NCKU01000161">
    <property type="protein sequence ID" value="RWS16815.1"/>
    <property type="molecule type" value="Genomic_DNA"/>
</dbReference>
<dbReference type="PANTHER" id="PTHR23019">
    <property type="entry name" value="NUCLEAR PORE MEMBRANE GLYCOPROTEIN GP210-RELATED"/>
    <property type="match status" value="1"/>
</dbReference>
<keyword evidence="4 11" id="KW-0732">Signal</keyword>
<dbReference type="Pfam" id="PF22969">
    <property type="entry name" value="Ig_NUP210_2nd"/>
    <property type="match status" value="1"/>
</dbReference>
<dbReference type="PANTHER" id="PTHR23019:SF0">
    <property type="entry name" value="NUCLEAR PORE MEMBRANE GLYCOPROTEIN 210"/>
    <property type="match status" value="1"/>
</dbReference>
<sequence>MRSLFESVLFVFCFLAEFNSLFSSKLNVRRVLLPFNIGVPTNYTLEVFDGGCYQWSSSRSDVATVNPIYENAEENSYCSRKAYVSVVYHSPKRQSTVVIASDPTTGQTFRADVVVDVIKSIEIVTTTKEIALDDVPEIFEVQAKNDENDTFSCLGGIEFEWTFEPIAVESSNGVTSNLRFRKFADSPYEVPSSIKYWESRESHGHKVLIQGIKTGASYVRARIVDQEYKNIPPSEIVLVVIANLVLVPSQDVFLIPASTIKYGVNMIKGGQTHKISIPSEQYYFELSDTNVASLNVDTSVVTAVKEGSTSIILKDRNIKPGGGVRQPISEIHIRKPSYLLFKVHPGQNWALQEFTLYIVTVQIFDEYHHKMYPSENLELKVTFPSKYFHVNFSTPNGTYHIVKTINPGVTKIKAELLGCKKDDKTIEKLAIPISVEQDVHIYQTLRISPPLILLPWDPVEKPSYTVYATATGATGVFHWESSNPDIATVAFRDGKNSARATIVTRGIGDTILKVTDHNNDVFQSNGRISIQPIAEIDIAPTILETQIGSSVILPLRLYGYEDESKKKVLRVFDDCSKVPISVEVIEKTRFTYVEDEESIIPGTKSSCRTLRFECKNVGHSRIWVKYSTPDEKINLKTTAVISCHLPLKIIHPEPLGVLSLGSSVEITFEGGPRPWPLHKEGHYTRLTPDIPSIFAITPITDPYRYKKDLHVFRVVCKDLGESEIELAVGNLATATLPNPAVQKETVRIACSFPSKLFLKPKLKSDDSCPLISNSASGSSLKVPVSSNRDTEIEVFTKDKNDRIFLNITSLRVTWKISDLSIGKLNAYQDFIEEVNGANGYRRWNRNYQIFHPLNKEGEVLVEAKIEGYRKDVLSQGAINTYSEIEKISSKVTLTIVDKPSVEPEEVAALNHPNNKINVQITKGSGHFQIDVSSPDYANISYFETSKRITIIPKKDGIMSIKVTDSCVDHGSTTFDAMTTLRIVNAKEIRVFMADKVEAGKEVDIKVQVVDTRGEVIPSSLHKLMNLHPVTVSDVITVKPKVSLKSDHSYSWFTLKAEKVGRTSLVFKTEAQTDSANYAKIITSQEVIIQVFLPLRIVPSNISLVVGSIFQVTIVGGPQPEGVIAYNVENDAFATVSGSGMIEARKIGVTKLTAKAVGPNFVYSQDTVTIEVLPLLAISIAVPSQQLLVDEEMPLFITARSSNPDKSFSPFTFGSANPPFRISWSASNKDIVHLRTVYEEIGVSGSISDNVFAVRLKGVQSGLVNIRVTMEVTKEAPSNYVFQSLNNKKLSDEVQIRVFSKLDLLANLERKSGGLILMAPGSELPLKTSRQGFAKVSHILKPASTKIFIEKGSILKAEEMGETTLEVKAIEDFGVTQTSDYRVHVKPVSFLMVKPTTRLISTNENDHQLIEIPIGFTMNFRVSFHDNVGKPYDAVQANIRVRPSRFDLINIISTNEEFNNSITIRALKEGLTVLRVWDSLNVGTKILEDYIYIRSGHSIFPNDPRIYLTVGDIICFSSPLRTAEGQTGVWEVEGESDALSIDFHTGTAIARKSGQVRVKHNLSTFTTTSSLVVISVPQFVHLETSSVSYFTNSKIDQTVNIPIILGAHSKVSRSHCKEEKIKEHLSKFQPPFDCNLIFTSPINGLNDIFNRELQAMDLFNCQIAFNFAKNFYEAKITVREDMNEPQLRAALAIVENNITLVVNMLLLGNDIQSFESLLPITVTLPFYPAFYISSDEIVLTNEKPLAYLSVVGTPQILQNLEVVAANDDTKKIIDIFPMEHLKSDPTTVNIPIQISDASWLWRRDSDSPLAIRVLSSLSRQVKLVPLKIRWNTDGPNCPVLPRQSLSYSKNKIFSVFFGLLHFSIEYYQILLTSISTCAVMFIGYHWFLRRSQRGQPVPFLQPHNLTASSSPFASSTISSPQRREGHYGQLGTAECENT</sequence>
<dbReference type="InterPro" id="IPR055096">
    <property type="entry name" value="Ig_NUP210_1st"/>
</dbReference>
<dbReference type="InterPro" id="IPR055099">
    <property type="entry name" value="Ig_NUP210_7th"/>
</dbReference>
<evidence type="ECO:0000256" key="8">
    <source>
        <dbReference type="ARBA" id="ARBA00023242"/>
    </source>
</evidence>
<dbReference type="Pfam" id="PF24991">
    <property type="entry name" value="Ig_NUP210_4th"/>
    <property type="match status" value="1"/>
</dbReference>
<evidence type="ECO:0000256" key="4">
    <source>
        <dbReference type="ARBA" id="ARBA00022729"/>
    </source>
</evidence>
<evidence type="ECO:0000259" key="20">
    <source>
        <dbReference type="Pfam" id="PF24991"/>
    </source>
</evidence>
<dbReference type="InterPro" id="IPR055097">
    <property type="entry name" value="Ig_NUP210_2nd"/>
</dbReference>
<name>A0A3S3P7V1_9ACAR</name>
<dbReference type="InterPro" id="IPR056899">
    <property type="entry name" value="Ig_NUP210_9th"/>
</dbReference>
<comment type="caution">
    <text evidence="23">The sequence shown here is derived from an EMBL/GenBank/DDBJ whole genome shotgun (WGS) entry which is preliminary data.</text>
</comment>
<feature type="domain" description="NUP210 Ig-like" evidence="19">
    <location>
        <begin position="537"/>
        <end position="627"/>
    </location>
</feature>
<feature type="domain" description="NUP210 Ig-like" evidence="18">
    <location>
        <begin position="901"/>
        <end position="968"/>
    </location>
</feature>
<comment type="subcellular location">
    <subcellularLocation>
        <location evidence="1">Nucleus membrane</location>
        <topology evidence="1">Single-pass membrane protein</topology>
    </subcellularLocation>
</comment>
<feature type="domain" description="NUP210 Ig-like" evidence="15">
    <location>
        <begin position="242"/>
        <end position="336"/>
    </location>
</feature>
<dbReference type="Pfam" id="PF24935">
    <property type="entry name" value="Ig_NUP210_6th"/>
    <property type="match status" value="1"/>
</dbReference>
<evidence type="ECO:0000256" key="11">
    <source>
        <dbReference type="SAM" id="SignalP"/>
    </source>
</evidence>
<dbReference type="InterPro" id="IPR058779">
    <property type="entry name" value="Ig_NUP210_13th"/>
</dbReference>
<feature type="region of interest" description="Disordered" evidence="9">
    <location>
        <begin position="1907"/>
        <end position="1937"/>
    </location>
</feature>
<evidence type="ECO:0000256" key="9">
    <source>
        <dbReference type="SAM" id="MobiDB-lite"/>
    </source>
</evidence>
<dbReference type="GO" id="GO:0005643">
    <property type="term" value="C:nuclear pore"/>
    <property type="evidence" value="ECO:0007669"/>
    <property type="project" value="TreeGrafter"/>
</dbReference>
<evidence type="ECO:0000259" key="12">
    <source>
        <dbReference type="Pfam" id="PF22957"/>
    </source>
</evidence>
<evidence type="ECO:0000256" key="6">
    <source>
        <dbReference type="ARBA" id="ARBA00023136"/>
    </source>
</evidence>
<dbReference type="InterPro" id="IPR056897">
    <property type="entry name" value="Ig_NUP210_4th"/>
</dbReference>
<dbReference type="GO" id="GO:0031965">
    <property type="term" value="C:nuclear membrane"/>
    <property type="evidence" value="ECO:0007669"/>
    <property type="project" value="UniProtKB-SubCell"/>
</dbReference>
<dbReference type="Pfam" id="PF25354">
    <property type="entry name" value="Ig_NUP210_16th"/>
    <property type="match status" value="1"/>
</dbReference>
<evidence type="ECO:0000259" key="15">
    <source>
        <dbReference type="Pfam" id="PF22963"/>
    </source>
</evidence>
<organism evidence="23 24">
    <name type="scientific">Dinothrombium tinctorium</name>
    <dbReference type="NCBI Taxonomy" id="1965070"/>
    <lineage>
        <taxon>Eukaryota</taxon>
        <taxon>Metazoa</taxon>
        <taxon>Ecdysozoa</taxon>
        <taxon>Arthropoda</taxon>
        <taxon>Chelicerata</taxon>
        <taxon>Arachnida</taxon>
        <taxon>Acari</taxon>
        <taxon>Acariformes</taxon>
        <taxon>Trombidiformes</taxon>
        <taxon>Prostigmata</taxon>
        <taxon>Anystina</taxon>
        <taxon>Parasitengona</taxon>
        <taxon>Trombidioidea</taxon>
        <taxon>Trombidiidae</taxon>
        <taxon>Dinothrombium</taxon>
    </lineage>
</organism>
<dbReference type="Pfam" id="PF26183">
    <property type="entry name" value="Ig_NUP210_14th"/>
    <property type="match status" value="1"/>
</dbReference>
<evidence type="ECO:0000259" key="18">
    <source>
        <dbReference type="Pfam" id="PF24902"/>
    </source>
</evidence>
<feature type="domain" description="NUP210 fourth Ig-like" evidence="20">
    <location>
        <begin position="346"/>
        <end position="418"/>
    </location>
</feature>